<dbReference type="KEGG" id="qsa:O6P43_024124"/>
<evidence type="ECO:0000256" key="1">
    <source>
        <dbReference type="SAM" id="MobiDB-lite"/>
    </source>
</evidence>
<name>A0AAD7PE28_QUISA</name>
<dbReference type="Proteomes" id="UP001163823">
    <property type="component" value="Chromosome 10"/>
</dbReference>
<sequence length="691" mass="75504">MDAVELPLPVDVSVVPKLMGSEGFVRAGVTVKEVGGRGSDRVSIQVNPSVDRCISYLSKKEVAIVTTTTESSSWDHFPETEFCKNSSQLPNIPSEYVAKNVHSMDKRCPMITSVPEVARLQRKAGKATKSSISSSKRLRMSQAETSTSLTVVEERKDMSDKLRLDPTKCTSAEKNQLVKQKSNVNSKRGDKRSFKLSVKTKFDSSSMKLGSSSFSSASGGNSLFGLYGLKSDFHDVTKLVEDPPLNELLSGTYSCPALSKDKGKKEANTNEKFFSSVKRAFSILQVPKSVQSQNIAEMDSYSNKKMSACQLNLVSTIESGANGDNGQYSVTEASQCHKDSCNEAETACISLDFPIHQPKDVLGRIALPPPRDLESLLLDANKPAGSTKNTPDLRAGKQIFRWPSLPPFPWSHAFGGHSRSNSDAVKLSASKSICHGRWARIGNIASSVGIAGDLFTNLDSLTYDQSLVPSGGPKMGSSDNKVFLSLFANQSFCHQDSSSLVFSRTSQVTVESGGQWNNQMTDGHCPRLFAAAQTLYEMATCALRNPDGIVRWQKRPSQKTIKGRNLKSKVKLEETLGTPIPVIESDLVRSMEQVIPSKKRRLSTAGKKVGGPSNCVKRGPINWPTSRPSRSLHCTSVRDSTVETKHSTGSILKQSCIMPPPARILDKPCDNQQTARKLVSMDWKRGRNKPE</sequence>
<feature type="compositionally biased region" description="Polar residues" evidence="1">
    <location>
        <begin position="623"/>
        <end position="632"/>
    </location>
</feature>
<dbReference type="PANTHER" id="PTHR36723:SF1">
    <property type="entry name" value="F22C12.19"/>
    <property type="match status" value="1"/>
</dbReference>
<keyword evidence="3" id="KW-1185">Reference proteome</keyword>
<feature type="compositionally biased region" description="Basic and acidic residues" evidence="1">
    <location>
        <begin position="682"/>
        <end position="691"/>
    </location>
</feature>
<evidence type="ECO:0000313" key="3">
    <source>
        <dbReference type="Proteomes" id="UP001163823"/>
    </source>
</evidence>
<comment type="caution">
    <text evidence="2">The sequence shown here is derived from an EMBL/GenBank/DDBJ whole genome shotgun (WGS) entry which is preliminary data.</text>
</comment>
<feature type="region of interest" description="Disordered" evidence="1">
    <location>
        <begin position="667"/>
        <end position="691"/>
    </location>
</feature>
<feature type="region of interest" description="Disordered" evidence="1">
    <location>
        <begin position="125"/>
        <end position="165"/>
    </location>
</feature>
<gene>
    <name evidence="2" type="ORF">O6P43_024124</name>
</gene>
<protein>
    <submittedName>
        <fullName evidence="2">Chromosome segregation in meiosis 3</fullName>
    </submittedName>
</protein>
<organism evidence="2 3">
    <name type="scientific">Quillaja saponaria</name>
    <name type="common">Soap bark tree</name>
    <dbReference type="NCBI Taxonomy" id="32244"/>
    <lineage>
        <taxon>Eukaryota</taxon>
        <taxon>Viridiplantae</taxon>
        <taxon>Streptophyta</taxon>
        <taxon>Embryophyta</taxon>
        <taxon>Tracheophyta</taxon>
        <taxon>Spermatophyta</taxon>
        <taxon>Magnoliopsida</taxon>
        <taxon>eudicotyledons</taxon>
        <taxon>Gunneridae</taxon>
        <taxon>Pentapetalae</taxon>
        <taxon>rosids</taxon>
        <taxon>fabids</taxon>
        <taxon>Fabales</taxon>
        <taxon>Quillajaceae</taxon>
        <taxon>Quillaja</taxon>
    </lineage>
</organism>
<feature type="compositionally biased region" description="Basic and acidic residues" evidence="1">
    <location>
        <begin position="152"/>
        <end position="165"/>
    </location>
</feature>
<reference evidence="2" key="1">
    <citation type="journal article" date="2023" name="Science">
        <title>Elucidation of the pathway for biosynthesis of saponin adjuvants from the soapbark tree.</title>
        <authorList>
            <person name="Reed J."/>
            <person name="Orme A."/>
            <person name="El-Demerdash A."/>
            <person name="Owen C."/>
            <person name="Martin L.B.B."/>
            <person name="Misra R.C."/>
            <person name="Kikuchi S."/>
            <person name="Rejzek M."/>
            <person name="Martin A.C."/>
            <person name="Harkess A."/>
            <person name="Leebens-Mack J."/>
            <person name="Louveau T."/>
            <person name="Stephenson M.J."/>
            <person name="Osbourn A."/>
        </authorList>
    </citation>
    <scope>NUCLEOTIDE SEQUENCE</scope>
    <source>
        <strain evidence="2">S10</strain>
    </source>
</reference>
<dbReference type="EMBL" id="JARAOO010000010">
    <property type="protein sequence ID" value="KAJ7952241.1"/>
    <property type="molecule type" value="Genomic_DNA"/>
</dbReference>
<dbReference type="PANTHER" id="PTHR36723">
    <property type="entry name" value="F22C12.19"/>
    <property type="match status" value="1"/>
</dbReference>
<dbReference type="AlphaFoldDB" id="A0AAD7PE28"/>
<feature type="region of interest" description="Disordered" evidence="1">
    <location>
        <begin position="598"/>
        <end position="632"/>
    </location>
</feature>
<proteinExistence type="predicted"/>
<accession>A0AAD7PE28</accession>
<evidence type="ECO:0000313" key="2">
    <source>
        <dbReference type="EMBL" id="KAJ7952241.1"/>
    </source>
</evidence>